<protein>
    <submittedName>
        <fullName evidence="1">Uncharacterized protein</fullName>
    </submittedName>
</protein>
<accession>A0ACB9B797</accession>
<name>A0ACB9B797_ARCLA</name>
<reference evidence="1 2" key="2">
    <citation type="journal article" date="2022" name="Mol. Ecol. Resour.">
        <title>The genomes of chicory, endive, great burdock and yacon provide insights into Asteraceae paleo-polyploidization history and plant inulin production.</title>
        <authorList>
            <person name="Fan W."/>
            <person name="Wang S."/>
            <person name="Wang H."/>
            <person name="Wang A."/>
            <person name="Jiang F."/>
            <person name="Liu H."/>
            <person name="Zhao H."/>
            <person name="Xu D."/>
            <person name="Zhang Y."/>
        </authorList>
    </citation>
    <scope>NUCLEOTIDE SEQUENCE [LARGE SCALE GENOMIC DNA]</scope>
    <source>
        <strain evidence="2">cv. Niubang</strain>
    </source>
</reference>
<comment type="caution">
    <text evidence="1">The sequence shown here is derived from an EMBL/GenBank/DDBJ whole genome shotgun (WGS) entry which is preliminary data.</text>
</comment>
<evidence type="ECO:0000313" key="2">
    <source>
        <dbReference type="Proteomes" id="UP001055879"/>
    </source>
</evidence>
<dbReference type="EMBL" id="CM042052">
    <property type="protein sequence ID" value="KAI3718101.1"/>
    <property type="molecule type" value="Genomic_DNA"/>
</dbReference>
<gene>
    <name evidence="1" type="ORF">L6452_18952</name>
</gene>
<reference evidence="2" key="1">
    <citation type="journal article" date="2022" name="Mol. Ecol. Resour.">
        <title>The genomes of chicory, endive, great burdock and yacon provide insights into Asteraceae palaeo-polyploidization history and plant inulin production.</title>
        <authorList>
            <person name="Fan W."/>
            <person name="Wang S."/>
            <person name="Wang H."/>
            <person name="Wang A."/>
            <person name="Jiang F."/>
            <person name="Liu H."/>
            <person name="Zhao H."/>
            <person name="Xu D."/>
            <person name="Zhang Y."/>
        </authorList>
    </citation>
    <scope>NUCLEOTIDE SEQUENCE [LARGE SCALE GENOMIC DNA]</scope>
    <source>
        <strain evidence="2">cv. Niubang</strain>
    </source>
</reference>
<sequence>MDFWIWFRNGRGKYFITGEGKRRLETVVAAEEGDEMRKERGGWRGWWPKLEYKMLNPLGFCSFPTSHFRFHHLSLDVTTQQNCDSLMFYFLSIYTCVGFR</sequence>
<proteinExistence type="predicted"/>
<organism evidence="1 2">
    <name type="scientific">Arctium lappa</name>
    <name type="common">Greater burdock</name>
    <name type="synonym">Lappa major</name>
    <dbReference type="NCBI Taxonomy" id="4217"/>
    <lineage>
        <taxon>Eukaryota</taxon>
        <taxon>Viridiplantae</taxon>
        <taxon>Streptophyta</taxon>
        <taxon>Embryophyta</taxon>
        <taxon>Tracheophyta</taxon>
        <taxon>Spermatophyta</taxon>
        <taxon>Magnoliopsida</taxon>
        <taxon>eudicotyledons</taxon>
        <taxon>Gunneridae</taxon>
        <taxon>Pentapetalae</taxon>
        <taxon>asterids</taxon>
        <taxon>campanulids</taxon>
        <taxon>Asterales</taxon>
        <taxon>Asteraceae</taxon>
        <taxon>Carduoideae</taxon>
        <taxon>Cardueae</taxon>
        <taxon>Arctiinae</taxon>
        <taxon>Arctium</taxon>
    </lineage>
</organism>
<evidence type="ECO:0000313" key="1">
    <source>
        <dbReference type="EMBL" id="KAI3718101.1"/>
    </source>
</evidence>
<keyword evidence="2" id="KW-1185">Reference proteome</keyword>
<dbReference type="Proteomes" id="UP001055879">
    <property type="component" value="Linkage Group LG06"/>
</dbReference>